<dbReference type="PANTHER" id="PTHR41523">
    <property type="entry name" value="TWO-COMPONENT SYSTEM SENSOR PROTEIN"/>
    <property type="match status" value="1"/>
</dbReference>
<dbReference type="Gene3D" id="3.30.450.20">
    <property type="entry name" value="PAS domain"/>
    <property type="match status" value="3"/>
</dbReference>
<keyword evidence="9" id="KW-0547">Nucleotide-binding</keyword>
<dbReference type="InterPro" id="IPR000700">
    <property type="entry name" value="PAS-assoc_C"/>
</dbReference>
<keyword evidence="4" id="KW-0597">Phosphoprotein</keyword>
<keyword evidence="10 16" id="KW-0418">Kinase</keyword>
<dbReference type="Proteomes" id="UP001375743">
    <property type="component" value="Unassembled WGS sequence"/>
</dbReference>
<comment type="catalytic activity">
    <reaction evidence="1">
        <text>ATP + protein L-histidine = ADP + protein N-phospho-L-histidine.</text>
        <dbReference type="EC" id="2.7.13.3"/>
    </reaction>
</comment>
<dbReference type="Gene3D" id="3.30.565.10">
    <property type="entry name" value="Histidine kinase-like ATPase, C-terminal domain"/>
    <property type="match status" value="1"/>
</dbReference>
<name>A0ABU8XQV1_9PROT</name>
<feature type="domain" description="PAC" evidence="14">
    <location>
        <begin position="448"/>
        <end position="501"/>
    </location>
</feature>
<reference evidence="16 17" key="1">
    <citation type="submission" date="2024-01" db="EMBL/GenBank/DDBJ databases">
        <title>Multi-omics insights into the function and evolution of sodium benzoate biodegradation pathways in Benzoatithermus flavus gen. nov., sp. nov. from hot spring.</title>
        <authorList>
            <person name="Hu C.-J."/>
            <person name="Li W.-J."/>
        </authorList>
    </citation>
    <scope>NUCLEOTIDE SEQUENCE [LARGE SCALE GENOMIC DNA]</scope>
    <source>
        <strain evidence="16 17">SYSU G07066</strain>
    </source>
</reference>
<proteinExistence type="predicted"/>
<evidence type="ECO:0000256" key="8">
    <source>
        <dbReference type="ARBA" id="ARBA00022737"/>
    </source>
</evidence>
<evidence type="ECO:0000259" key="15">
    <source>
        <dbReference type="PROSITE" id="PS50885"/>
    </source>
</evidence>
<dbReference type="InterPro" id="IPR013767">
    <property type="entry name" value="PAS_fold"/>
</dbReference>
<evidence type="ECO:0000256" key="7">
    <source>
        <dbReference type="ARBA" id="ARBA00022679"/>
    </source>
</evidence>
<evidence type="ECO:0000256" key="13">
    <source>
        <dbReference type="SAM" id="Phobius"/>
    </source>
</evidence>
<dbReference type="SMART" id="SM00911">
    <property type="entry name" value="HWE_HK"/>
    <property type="match status" value="1"/>
</dbReference>
<dbReference type="SUPFAM" id="SSF55785">
    <property type="entry name" value="PYP-like sensor domain (PAS domain)"/>
    <property type="match status" value="1"/>
</dbReference>
<comment type="caution">
    <text evidence="16">The sequence shown here is derived from an EMBL/GenBank/DDBJ whole genome shotgun (WGS) entry which is preliminary data.</text>
</comment>
<dbReference type="GO" id="GO:0016301">
    <property type="term" value="F:kinase activity"/>
    <property type="evidence" value="ECO:0007669"/>
    <property type="project" value="UniProtKB-KW"/>
</dbReference>
<accession>A0ABU8XQV1</accession>
<keyword evidence="11" id="KW-0067">ATP-binding</keyword>
<dbReference type="Pfam" id="PF00989">
    <property type="entry name" value="PAS"/>
    <property type="match status" value="1"/>
</dbReference>
<dbReference type="PANTHER" id="PTHR41523:SF8">
    <property type="entry name" value="ETHYLENE RESPONSE SENSOR PROTEIN"/>
    <property type="match status" value="1"/>
</dbReference>
<dbReference type="InterPro" id="IPR036890">
    <property type="entry name" value="HATPase_C_sf"/>
</dbReference>
<keyword evidence="7" id="KW-0808">Transferase</keyword>
<keyword evidence="17" id="KW-1185">Reference proteome</keyword>
<organism evidence="16 17">
    <name type="scientific">Benzoatithermus flavus</name>
    <dbReference type="NCBI Taxonomy" id="3108223"/>
    <lineage>
        <taxon>Bacteria</taxon>
        <taxon>Pseudomonadati</taxon>
        <taxon>Pseudomonadota</taxon>
        <taxon>Alphaproteobacteria</taxon>
        <taxon>Geminicoccales</taxon>
        <taxon>Geminicoccaceae</taxon>
        <taxon>Benzoatithermus</taxon>
    </lineage>
</organism>
<dbReference type="PROSITE" id="PS50885">
    <property type="entry name" value="HAMP"/>
    <property type="match status" value="1"/>
</dbReference>
<evidence type="ECO:0000256" key="11">
    <source>
        <dbReference type="ARBA" id="ARBA00022840"/>
    </source>
</evidence>
<evidence type="ECO:0000259" key="14">
    <source>
        <dbReference type="PROSITE" id="PS50113"/>
    </source>
</evidence>
<sequence length="686" mass="73778">MRHPVGPSRRLGLRAHLLALVLAVVVPALLFGVVAVTEVARSHGEASGARLQSTARTVALALDKEVEAYLTTLTALASSPFLDEPDLSAFDTQARQVAQALDTWIVALDESLHQIANTALPKGAPLPQAPSAGPAAQVFATGRPLVSDVFMSRTKRQPIVAVLVPVVRNEKTVKVLAMPLSPGSLARILHGLELSRGSFAVLIDSRRTIITHSRDGPRSSGQPAPAWYADPAASAESHGIVVGITPEGEKVALALQRLSYGNWTVAVAEPLDAYESSWQKPLVGLVLAGLVLLALAAAAALALARRVLRPVEALARHARSVTAGGSVETVPKATIAELETLRKALAEAEIALRDQAEVERTVARAVQDNEIRLRAVLEQMPLGVALVEAPSGRRLLCNAKAFEILGDPPSFANDGIEDVPVGAIHPDGTPYRREEHPIMRAILHGETVDREEMLHRRADGTITQLEISAAPIRDVSGGIVLAVGTFSSIDARKEAEEQHRLLTAELSHRVKNTLAVVQALMVQTLVRSRSLAEFRSVYEGRLHALARAHDLLLRSEWRHIDLVALVQNELALFTRNASRVEITGESVLLGPRQGLALGLVLHELVSNAVRHGALVGATGRIEITWTKEDGHLRLRWRELEGPPVPGSPAEGFGLELIRRSTSYDLGGKAECTFASEGVTWDMMFPL</sequence>
<dbReference type="NCBIfam" id="TIGR00229">
    <property type="entry name" value="sensory_box"/>
    <property type="match status" value="1"/>
</dbReference>
<dbReference type="RefSeq" id="WP_418159396.1">
    <property type="nucleotide sequence ID" value="NZ_JBBLZC010000008.1"/>
</dbReference>
<keyword evidence="5" id="KW-0285">Flavoprotein</keyword>
<keyword evidence="6" id="KW-0288">FMN</keyword>
<evidence type="ECO:0000256" key="10">
    <source>
        <dbReference type="ARBA" id="ARBA00022777"/>
    </source>
</evidence>
<keyword evidence="12" id="KW-0843">Virulence</keyword>
<evidence type="ECO:0000256" key="6">
    <source>
        <dbReference type="ARBA" id="ARBA00022643"/>
    </source>
</evidence>
<dbReference type="InterPro" id="IPR000014">
    <property type="entry name" value="PAS"/>
</dbReference>
<feature type="transmembrane region" description="Helical" evidence="13">
    <location>
        <begin position="282"/>
        <end position="304"/>
    </location>
</feature>
<dbReference type="InterPro" id="IPR011102">
    <property type="entry name" value="Sig_transdc_His_kinase_HWE"/>
</dbReference>
<evidence type="ECO:0000256" key="2">
    <source>
        <dbReference type="ARBA" id="ARBA00004370"/>
    </source>
</evidence>
<feature type="domain" description="HAMP" evidence="15">
    <location>
        <begin position="305"/>
        <end position="357"/>
    </location>
</feature>
<gene>
    <name evidence="16" type="ORF">U1T56_10325</name>
</gene>
<evidence type="ECO:0000256" key="12">
    <source>
        <dbReference type="ARBA" id="ARBA00023026"/>
    </source>
</evidence>
<dbReference type="Gene3D" id="6.10.340.10">
    <property type="match status" value="1"/>
</dbReference>
<evidence type="ECO:0000313" key="16">
    <source>
        <dbReference type="EMBL" id="MEK0083548.1"/>
    </source>
</evidence>
<dbReference type="CDD" id="cd18774">
    <property type="entry name" value="PDC2_HK_sensor"/>
    <property type="match status" value="1"/>
</dbReference>
<keyword evidence="13" id="KW-0472">Membrane</keyword>
<evidence type="ECO:0000313" key="17">
    <source>
        <dbReference type="Proteomes" id="UP001375743"/>
    </source>
</evidence>
<dbReference type="SUPFAM" id="SSF55874">
    <property type="entry name" value="ATPase domain of HSP90 chaperone/DNA topoisomerase II/histidine kinase"/>
    <property type="match status" value="1"/>
</dbReference>
<dbReference type="CDD" id="cd16936">
    <property type="entry name" value="HATPase_RsbW-like"/>
    <property type="match status" value="1"/>
</dbReference>
<comment type="subcellular location">
    <subcellularLocation>
        <location evidence="2">Membrane</location>
    </subcellularLocation>
</comment>
<evidence type="ECO:0000256" key="1">
    <source>
        <dbReference type="ARBA" id="ARBA00000085"/>
    </source>
</evidence>
<keyword evidence="13" id="KW-0812">Transmembrane</keyword>
<keyword evidence="13" id="KW-1133">Transmembrane helix</keyword>
<dbReference type="EMBL" id="JBBLZC010000008">
    <property type="protein sequence ID" value="MEK0083548.1"/>
    <property type="molecule type" value="Genomic_DNA"/>
</dbReference>
<dbReference type="InterPro" id="IPR003660">
    <property type="entry name" value="HAMP_dom"/>
</dbReference>
<protein>
    <recommendedName>
        <fullName evidence="3">histidine kinase</fullName>
        <ecNumber evidence="3">2.7.13.3</ecNumber>
    </recommendedName>
</protein>
<evidence type="ECO:0000256" key="4">
    <source>
        <dbReference type="ARBA" id="ARBA00022553"/>
    </source>
</evidence>
<evidence type="ECO:0000256" key="3">
    <source>
        <dbReference type="ARBA" id="ARBA00012438"/>
    </source>
</evidence>
<dbReference type="PROSITE" id="PS50113">
    <property type="entry name" value="PAC"/>
    <property type="match status" value="1"/>
</dbReference>
<dbReference type="InterPro" id="IPR035965">
    <property type="entry name" value="PAS-like_dom_sf"/>
</dbReference>
<dbReference type="Pfam" id="PF07536">
    <property type="entry name" value="HWE_HK"/>
    <property type="match status" value="1"/>
</dbReference>
<dbReference type="EC" id="2.7.13.3" evidence="3"/>
<evidence type="ECO:0000256" key="9">
    <source>
        <dbReference type="ARBA" id="ARBA00022741"/>
    </source>
</evidence>
<keyword evidence="8" id="KW-0677">Repeat</keyword>
<evidence type="ECO:0000256" key="5">
    <source>
        <dbReference type="ARBA" id="ARBA00022630"/>
    </source>
</evidence>